<keyword evidence="1" id="KW-0812">Transmembrane</keyword>
<dbReference type="Proteomes" id="UP001642380">
    <property type="component" value="Unassembled WGS sequence"/>
</dbReference>
<protein>
    <submittedName>
        <fullName evidence="2">LbFV_orf23-like</fullName>
    </submittedName>
</protein>
<keyword evidence="1" id="KW-1133">Transmembrane helix</keyword>
<sequence length="77" mass="8990">MSLNNEHWFTPPKCNNIKILFISIHTFILFLLFLLSLYLLNLQTGYTISMILLVLLTTQAYALYMSYKMPEPIKCAD</sequence>
<feature type="transmembrane region" description="Helical" evidence="1">
    <location>
        <begin position="46"/>
        <end position="64"/>
    </location>
</feature>
<reference evidence="2 3" key="1">
    <citation type="submission" date="2024-01" db="EMBL/GenBank/DDBJ databases">
        <authorList>
            <person name="Guinet B."/>
        </authorList>
    </citation>
    <scope>NUCLEOTIDE SEQUENCE [LARGE SCALE GENOMIC DNA]</scope>
</reference>
<keyword evidence="1" id="KW-0472">Membrane</keyword>
<evidence type="ECO:0000256" key="1">
    <source>
        <dbReference type="SAM" id="Phobius"/>
    </source>
</evidence>
<comment type="caution">
    <text evidence="2">The sequence shown here is derived from an EMBL/GenBank/DDBJ whole genome shotgun (WGS) entry which is preliminary data.</text>
</comment>
<evidence type="ECO:0000313" key="3">
    <source>
        <dbReference type="Proteomes" id="UP001642380"/>
    </source>
</evidence>
<accession>A0ABC8QK52</accession>
<keyword evidence="3" id="KW-1185">Reference proteome</keyword>
<dbReference type="EMBL" id="CAUOPR010000001">
    <property type="protein sequence ID" value="CAJ2002070.1"/>
    <property type="molecule type" value="Genomic_DNA"/>
</dbReference>
<name>A0ABC8QK52_9VIRU</name>
<organism evidence="2 3">
    <name type="scientific">Cotesia congregata filamentous virus 1</name>
    <dbReference type="NCBI Taxonomy" id="3064291"/>
    <lineage>
        <taxon>Viruses</taxon>
        <taxon>Viruses incertae sedis</taxon>
        <taxon>Naldaviricetes</taxon>
        <taxon>Lefavirales</taxon>
        <taxon>Filamentoviridae</taxon>
        <taxon>Betafilamentovirus</taxon>
        <taxon>Betafilamentovirus cocongregatae</taxon>
    </lineage>
</organism>
<evidence type="ECO:0000313" key="2">
    <source>
        <dbReference type="EMBL" id="CAJ2002070.1"/>
    </source>
</evidence>
<gene>
    <name evidence="2" type="ORF">CCFV1_ORF024</name>
</gene>
<feature type="transmembrane region" description="Helical" evidence="1">
    <location>
        <begin position="20"/>
        <end position="40"/>
    </location>
</feature>
<proteinExistence type="predicted"/>